<dbReference type="InterPro" id="IPR021321">
    <property type="entry name" value="DUF2922"/>
</dbReference>
<gene>
    <name evidence="1" type="ORF">OS242_08400</name>
</gene>
<evidence type="ECO:0000313" key="1">
    <source>
        <dbReference type="EMBL" id="MCX7569984.1"/>
    </source>
</evidence>
<keyword evidence="2" id="KW-1185">Reference proteome</keyword>
<dbReference type="EMBL" id="JAPMLT010000003">
    <property type="protein sequence ID" value="MCX7569984.1"/>
    <property type="molecule type" value="Genomic_DNA"/>
</dbReference>
<accession>A0ABT3WZ97</accession>
<comment type="caution">
    <text evidence="1">The sequence shown here is derived from an EMBL/GenBank/DDBJ whole genome shotgun (WGS) entry which is preliminary data.</text>
</comment>
<proteinExistence type="predicted"/>
<dbReference type="Pfam" id="PF11148">
    <property type="entry name" value="DUF2922"/>
    <property type="match status" value="1"/>
</dbReference>
<organism evidence="1 2">
    <name type="scientific">Tumebacillus lacus</name>
    <dbReference type="NCBI Taxonomy" id="2995335"/>
    <lineage>
        <taxon>Bacteria</taxon>
        <taxon>Bacillati</taxon>
        <taxon>Bacillota</taxon>
        <taxon>Bacilli</taxon>
        <taxon>Bacillales</taxon>
        <taxon>Alicyclobacillaceae</taxon>
        <taxon>Tumebacillus</taxon>
    </lineage>
</organism>
<protein>
    <submittedName>
        <fullName evidence="1">DUF2922 domain-containing protein</fullName>
    </submittedName>
</protein>
<reference evidence="1 2" key="1">
    <citation type="submission" date="2022-11" db="EMBL/GenBank/DDBJ databases">
        <title>Study of microbial diversity in lake waters.</title>
        <authorList>
            <person name="Zhang J."/>
        </authorList>
    </citation>
    <scope>NUCLEOTIDE SEQUENCE [LARGE SCALE GENOMIC DNA]</scope>
    <source>
        <strain evidence="1 2">DT12</strain>
    </source>
</reference>
<name>A0ABT3WZ97_9BACL</name>
<dbReference type="Proteomes" id="UP001208017">
    <property type="component" value="Unassembled WGS sequence"/>
</dbReference>
<evidence type="ECO:0000313" key="2">
    <source>
        <dbReference type="Proteomes" id="UP001208017"/>
    </source>
</evidence>
<sequence>MKRELELIFLTDTNKKVKVNIPEPRQNLTAAEITAVMDLVLQTRIFTFSQGNAISKVEARLLETSVQEIAL</sequence>
<dbReference type="RefSeq" id="WP_267151232.1">
    <property type="nucleotide sequence ID" value="NZ_JAPMLT010000003.1"/>
</dbReference>